<keyword evidence="6 10" id="KW-1133">Transmembrane helix</keyword>
<dbReference type="GO" id="GO:0007165">
    <property type="term" value="P:signal transduction"/>
    <property type="evidence" value="ECO:0007669"/>
    <property type="project" value="UniProtKB-KW"/>
</dbReference>
<reference evidence="11" key="1">
    <citation type="submission" date="2019-04" db="EMBL/GenBank/DDBJ databases">
        <authorList>
            <person name="Sheng S."/>
        </authorList>
    </citation>
    <scope>NUCLEOTIDE SEQUENCE</scope>
</reference>
<feature type="transmembrane region" description="Helical" evidence="10">
    <location>
        <begin position="143"/>
        <end position="159"/>
    </location>
</feature>
<name>A0A6M3GRU9_GLYPY</name>
<evidence type="ECO:0000256" key="8">
    <source>
        <dbReference type="ARBA" id="ARBA00023170"/>
    </source>
</evidence>
<dbReference type="GO" id="GO:0004984">
    <property type="term" value="F:olfactory receptor activity"/>
    <property type="evidence" value="ECO:0007669"/>
    <property type="project" value="InterPro"/>
</dbReference>
<sequence length="421" mass="48188">MWEAIRKFGLQHCDLETMLQNVNLLLRTLTLNIDTQYKKRIPIAFYVITATLAACYYYVFLICMAWVVAWRAPQTGDWLGATIVASLGITSEISTTKFIHMFLYIREIRELVELYRACNAMVKPGSRVETNLMKTLKIVKKRAIFFWMVISGNGLVYALKPAMQSGRHYMEDSFTLIGLEPKYESPNFELATLLMAGGVIFIVYPPANISAFLIIITGYSEAQMLALSEEMSHLWSNAQEHYQSKIKDINNSGSVLIQNEEEKWKDYQTQNKIVNEYIRERLSEIIKIHTTNICLVQKVESIYRILIAAEFILLTFGITVELLGRLENTYLQIPFALMQVAMDCFCGQRVMDASIVFEKAVYGCHWENFDVANMKTVLKILQMSQKTLRLSAGGVTMLSFSSLASIIRIIYSGYTALRQLY</sequence>
<keyword evidence="3 10" id="KW-0716">Sensory transduction</keyword>
<gene>
    <name evidence="11" type="primary">OR5</name>
</gene>
<evidence type="ECO:0000256" key="2">
    <source>
        <dbReference type="ARBA" id="ARBA00022475"/>
    </source>
</evidence>
<proteinExistence type="evidence at transcript level"/>
<dbReference type="EMBL" id="MK820996">
    <property type="protein sequence ID" value="QIJ45783.1"/>
    <property type="molecule type" value="mRNA"/>
</dbReference>
<keyword evidence="7 10" id="KW-0472">Membrane</keyword>
<organism evidence="11">
    <name type="scientific">Glyphodes pyloalis</name>
    <name type="common">Lesser mulberry snout moth</name>
    <dbReference type="NCBI Taxonomy" id="1242752"/>
    <lineage>
        <taxon>Eukaryota</taxon>
        <taxon>Metazoa</taxon>
        <taxon>Ecdysozoa</taxon>
        <taxon>Arthropoda</taxon>
        <taxon>Hexapoda</taxon>
        <taxon>Insecta</taxon>
        <taxon>Pterygota</taxon>
        <taxon>Neoptera</taxon>
        <taxon>Endopterygota</taxon>
        <taxon>Lepidoptera</taxon>
        <taxon>Glossata</taxon>
        <taxon>Ditrysia</taxon>
        <taxon>Pyraloidea</taxon>
        <taxon>Crambidae</taxon>
        <taxon>Spilomelinae</taxon>
        <taxon>Glyphodes</taxon>
    </lineage>
</organism>
<evidence type="ECO:0000313" key="11">
    <source>
        <dbReference type="EMBL" id="QIJ45783.1"/>
    </source>
</evidence>
<accession>A0A6M3GRU9</accession>
<dbReference type="PANTHER" id="PTHR21137:SF35">
    <property type="entry name" value="ODORANT RECEPTOR 19A-RELATED"/>
    <property type="match status" value="1"/>
</dbReference>
<evidence type="ECO:0000256" key="7">
    <source>
        <dbReference type="ARBA" id="ARBA00023136"/>
    </source>
</evidence>
<evidence type="ECO:0000256" key="6">
    <source>
        <dbReference type="ARBA" id="ARBA00022989"/>
    </source>
</evidence>
<feature type="transmembrane region" description="Helical" evidence="10">
    <location>
        <begin position="190"/>
        <end position="216"/>
    </location>
</feature>
<evidence type="ECO:0000256" key="9">
    <source>
        <dbReference type="ARBA" id="ARBA00023224"/>
    </source>
</evidence>
<feature type="transmembrane region" description="Helical" evidence="10">
    <location>
        <begin position="388"/>
        <end position="411"/>
    </location>
</feature>
<evidence type="ECO:0000256" key="5">
    <source>
        <dbReference type="ARBA" id="ARBA00022725"/>
    </source>
</evidence>
<feature type="transmembrane region" description="Helical" evidence="10">
    <location>
        <begin position="43"/>
        <end position="72"/>
    </location>
</feature>
<evidence type="ECO:0000256" key="1">
    <source>
        <dbReference type="ARBA" id="ARBA00004651"/>
    </source>
</evidence>
<comment type="subcellular location">
    <subcellularLocation>
        <location evidence="1 10">Cell membrane</location>
        <topology evidence="1 10">Multi-pass membrane protein</topology>
    </subcellularLocation>
</comment>
<dbReference type="GO" id="GO:0005886">
    <property type="term" value="C:plasma membrane"/>
    <property type="evidence" value="ECO:0007669"/>
    <property type="project" value="UniProtKB-SubCell"/>
</dbReference>
<keyword evidence="2" id="KW-1003">Cell membrane</keyword>
<dbReference type="GO" id="GO:0005549">
    <property type="term" value="F:odorant binding"/>
    <property type="evidence" value="ECO:0007669"/>
    <property type="project" value="InterPro"/>
</dbReference>
<keyword evidence="8 10" id="KW-0675">Receptor</keyword>
<comment type="caution">
    <text evidence="10">Lacks conserved residue(s) required for the propagation of feature annotation.</text>
</comment>
<dbReference type="Pfam" id="PF02949">
    <property type="entry name" value="7tm_6"/>
    <property type="match status" value="1"/>
</dbReference>
<keyword evidence="5 10" id="KW-0552">Olfaction</keyword>
<evidence type="ECO:0000256" key="4">
    <source>
        <dbReference type="ARBA" id="ARBA00022692"/>
    </source>
</evidence>
<dbReference type="AlphaFoldDB" id="A0A6M3GRU9"/>
<keyword evidence="4 10" id="KW-0812">Transmembrane</keyword>
<dbReference type="InterPro" id="IPR004117">
    <property type="entry name" value="7tm6_olfct_rcpt"/>
</dbReference>
<dbReference type="PANTHER" id="PTHR21137">
    <property type="entry name" value="ODORANT RECEPTOR"/>
    <property type="match status" value="1"/>
</dbReference>
<feature type="transmembrane region" description="Helical" evidence="10">
    <location>
        <begin position="78"/>
        <end position="99"/>
    </location>
</feature>
<comment type="similarity">
    <text evidence="10">Belongs to the insect chemoreceptor superfamily. Heteromeric odorant receptor channel (TC 1.A.69) family.</text>
</comment>
<keyword evidence="9 10" id="KW-0807">Transducer</keyword>
<protein>
    <recommendedName>
        <fullName evidence="10">Odorant receptor</fullName>
    </recommendedName>
</protein>
<evidence type="ECO:0000256" key="10">
    <source>
        <dbReference type="RuleBase" id="RU351113"/>
    </source>
</evidence>
<evidence type="ECO:0000256" key="3">
    <source>
        <dbReference type="ARBA" id="ARBA00022606"/>
    </source>
</evidence>